<evidence type="ECO:0000259" key="1">
    <source>
        <dbReference type="Pfam" id="PF06114"/>
    </source>
</evidence>
<dbReference type="EMBL" id="CP047363">
    <property type="protein sequence ID" value="QIH77590.1"/>
    <property type="molecule type" value="Genomic_DNA"/>
</dbReference>
<organism evidence="2 3">
    <name type="scientific">Macrococcoides canis</name>
    <dbReference type="NCBI Taxonomy" id="1855823"/>
    <lineage>
        <taxon>Bacteria</taxon>
        <taxon>Bacillati</taxon>
        <taxon>Bacillota</taxon>
        <taxon>Bacilli</taxon>
        <taxon>Bacillales</taxon>
        <taxon>Staphylococcaceae</taxon>
        <taxon>Macrococcoides</taxon>
    </lineage>
</organism>
<dbReference type="InterPro" id="IPR010359">
    <property type="entry name" value="IrrE_HExxH"/>
</dbReference>
<dbReference type="AlphaFoldDB" id="A0AAE7BZI8"/>
<dbReference type="PANTHER" id="PTHR43236">
    <property type="entry name" value="ANTITOXIN HIGA1"/>
    <property type="match status" value="1"/>
</dbReference>
<feature type="domain" description="IrrE N-terminal-like" evidence="1">
    <location>
        <begin position="51"/>
        <end position="154"/>
    </location>
</feature>
<name>A0AAE7BZI8_9STAP</name>
<proteinExistence type="predicted"/>
<sequence>MMEKYNDTVKRIQPLAERYMETQKLNYPINNTMQILTEKGYYIIKSAAPLNLSGFYMKKDNYPFIFVNTNHTLGRQNFSLWHEVYHHIMNHKNGISDFNADSLEEREAEIFAGIILLPRKEIDKWISHALTSPETIVKMSDYYQMSFQGVLVRLMQEQHMDYKTYKSLKKYSSLENVTALKHLYEQCHLDTSIMYPTYKTQISENIMTILQKNYAANKTSGEKINEIIEMIERLSDEA</sequence>
<dbReference type="InterPro" id="IPR052345">
    <property type="entry name" value="Rad_response_metalloprotease"/>
</dbReference>
<evidence type="ECO:0000313" key="3">
    <source>
        <dbReference type="Proteomes" id="UP000501122"/>
    </source>
</evidence>
<protein>
    <submittedName>
        <fullName evidence="2">ImmA/IrrE family metallo-endopeptidase</fullName>
    </submittedName>
</protein>
<accession>A0AAE7BZI8</accession>
<dbReference type="Gene3D" id="1.10.10.2910">
    <property type="match status" value="1"/>
</dbReference>
<gene>
    <name evidence="2" type="ORF">GTN30_02830</name>
</gene>
<dbReference type="Proteomes" id="UP000501122">
    <property type="component" value="Chromosome"/>
</dbReference>
<reference evidence="2" key="1">
    <citation type="journal article" date="2020" name="Antimicrob. Agents Chemother.">
        <title>The novel macrolide resistance genes mef(D), msr(F) and msr(H) are present on resistance islands in Macrococcus canis, Macrococcus caseolyticus and Staphylococcus aureus.</title>
        <authorList>
            <person name="Schwendener S."/>
            <person name="Dona V."/>
            <person name="Perreten V."/>
        </authorList>
    </citation>
    <scope>NUCLEOTIDE SEQUENCE</scope>
    <source>
        <strain evidence="2">Epi0076A</strain>
    </source>
</reference>
<dbReference type="PANTHER" id="PTHR43236:SF1">
    <property type="entry name" value="BLL7220 PROTEIN"/>
    <property type="match status" value="1"/>
</dbReference>
<evidence type="ECO:0000313" key="2">
    <source>
        <dbReference type="EMBL" id="QIH77590.1"/>
    </source>
</evidence>
<dbReference type="Pfam" id="PF06114">
    <property type="entry name" value="Peptidase_M78"/>
    <property type="match status" value="1"/>
</dbReference>